<dbReference type="InterPro" id="IPR036986">
    <property type="entry name" value="S4_RNA-bd_sf"/>
</dbReference>
<keyword evidence="10" id="KW-1185">Reference proteome</keyword>
<dbReference type="AlphaFoldDB" id="A0A1T4JXX2"/>
<reference evidence="10" key="1">
    <citation type="submission" date="2017-02" db="EMBL/GenBank/DDBJ databases">
        <authorList>
            <person name="Varghese N."/>
            <person name="Submissions S."/>
        </authorList>
    </citation>
    <scope>NUCLEOTIDE SEQUENCE [LARGE SCALE GENOMIC DNA]</scope>
    <source>
        <strain evidence="10">ATCC 27094</strain>
    </source>
</reference>
<protein>
    <recommendedName>
        <fullName evidence="6">Pseudouridine synthase</fullName>
        <ecNumber evidence="6">5.4.99.-</ecNumber>
    </recommendedName>
</protein>
<dbReference type="InterPro" id="IPR050188">
    <property type="entry name" value="RluA_PseudoU_synthase"/>
</dbReference>
<comment type="catalytic activity">
    <reaction evidence="6">
        <text>a uridine in RNA = a pseudouridine in RNA</text>
        <dbReference type="Rhea" id="RHEA:48348"/>
        <dbReference type="Rhea" id="RHEA-COMP:12068"/>
        <dbReference type="Rhea" id="RHEA-COMP:12069"/>
        <dbReference type="ChEBI" id="CHEBI:65314"/>
        <dbReference type="ChEBI" id="CHEBI:65315"/>
    </reaction>
</comment>
<evidence type="ECO:0000256" key="7">
    <source>
        <dbReference type="SAM" id="MobiDB-lite"/>
    </source>
</evidence>
<comment type="catalytic activity">
    <reaction evidence="3">
        <text>uridine(1911/1915/1917) in 23S rRNA = pseudouridine(1911/1915/1917) in 23S rRNA</text>
        <dbReference type="Rhea" id="RHEA:42524"/>
        <dbReference type="Rhea" id="RHEA-COMP:10097"/>
        <dbReference type="Rhea" id="RHEA-COMP:10098"/>
        <dbReference type="ChEBI" id="CHEBI:65314"/>
        <dbReference type="ChEBI" id="CHEBI:65315"/>
        <dbReference type="EC" id="5.4.99.23"/>
    </reaction>
</comment>
<comment type="similarity">
    <text evidence="1 6">Belongs to the pseudouridine synthase RluA family.</text>
</comment>
<dbReference type="EMBL" id="FUWJ01000001">
    <property type="protein sequence ID" value="SJZ34959.1"/>
    <property type="molecule type" value="Genomic_DNA"/>
</dbReference>
<evidence type="ECO:0000256" key="4">
    <source>
        <dbReference type="PIRSR" id="PIRSR606225-1"/>
    </source>
</evidence>
<dbReference type="GO" id="GO:0160140">
    <property type="term" value="F:23S rRNA pseudouridine(1911/1915/1917) synthase activity"/>
    <property type="evidence" value="ECO:0007669"/>
    <property type="project" value="UniProtKB-EC"/>
</dbReference>
<dbReference type="PANTHER" id="PTHR21600">
    <property type="entry name" value="MITOCHONDRIAL RNA PSEUDOURIDINE SYNTHASE"/>
    <property type="match status" value="1"/>
</dbReference>
<evidence type="ECO:0000313" key="10">
    <source>
        <dbReference type="Proteomes" id="UP000190092"/>
    </source>
</evidence>
<dbReference type="PROSITE" id="PS01129">
    <property type="entry name" value="PSI_RLU"/>
    <property type="match status" value="1"/>
</dbReference>
<dbReference type="InterPro" id="IPR006225">
    <property type="entry name" value="PsdUridine_synth_RluC/D"/>
</dbReference>
<evidence type="ECO:0000256" key="3">
    <source>
        <dbReference type="ARBA" id="ARBA00036882"/>
    </source>
</evidence>
<dbReference type="InterPro" id="IPR006145">
    <property type="entry name" value="PsdUridine_synth_RsuA/RluA"/>
</dbReference>
<comment type="function">
    <text evidence="6">Responsible for synthesis of pseudouridine from uracil.</text>
</comment>
<dbReference type="GO" id="GO:0000455">
    <property type="term" value="P:enzyme-directed rRNA pseudouridine synthesis"/>
    <property type="evidence" value="ECO:0007669"/>
    <property type="project" value="TreeGrafter"/>
</dbReference>
<dbReference type="SUPFAM" id="SSF55120">
    <property type="entry name" value="Pseudouridine synthase"/>
    <property type="match status" value="1"/>
</dbReference>
<accession>A0A1T4JXX2</accession>
<keyword evidence="5" id="KW-0694">RNA-binding</keyword>
<dbReference type="Proteomes" id="UP000190092">
    <property type="component" value="Unassembled WGS sequence"/>
</dbReference>
<dbReference type="OrthoDB" id="9807829at2"/>
<dbReference type="CDD" id="cd02869">
    <property type="entry name" value="PseudoU_synth_RluA_like"/>
    <property type="match status" value="1"/>
</dbReference>
<dbReference type="Gene3D" id="3.10.290.10">
    <property type="entry name" value="RNA-binding S4 domain"/>
    <property type="match status" value="1"/>
</dbReference>
<dbReference type="RefSeq" id="WP_085932286.1">
    <property type="nucleotide sequence ID" value="NZ_FUWJ01000001.1"/>
</dbReference>
<dbReference type="Pfam" id="PF00849">
    <property type="entry name" value="PseudoU_synth_2"/>
    <property type="match status" value="1"/>
</dbReference>
<keyword evidence="2 6" id="KW-0413">Isomerase</keyword>
<dbReference type="PANTHER" id="PTHR21600:SF44">
    <property type="entry name" value="RIBOSOMAL LARGE SUBUNIT PSEUDOURIDINE SYNTHASE D"/>
    <property type="match status" value="1"/>
</dbReference>
<dbReference type="PROSITE" id="PS50889">
    <property type="entry name" value="S4"/>
    <property type="match status" value="1"/>
</dbReference>
<evidence type="ECO:0000256" key="1">
    <source>
        <dbReference type="ARBA" id="ARBA00010876"/>
    </source>
</evidence>
<dbReference type="STRING" id="225324.SAMN02745126_00561"/>
<evidence type="ECO:0000259" key="8">
    <source>
        <dbReference type="Pfam" id="PF00849"/>
    </source>
</evidence>
<feature type="domain" description="Pseudouridine synthase RsuA/RluA-like" evidence="8">
    <location>
        <begin position="115"/>
        <end position="266"/>
    </location>
</feature>
<dbReference type="InterPro" id="IPR020103">
    <property type="entry name" value="PsdUridine_synth_cat_dom_sf"/>
</dbReference>
<dbReference type="SUPFAM" id="SSF55174">
    <property type="entry name" value="Alpha-L RNA-binding motif"/>
    <property type="match status" value="1"/>
</dbReference>
<evidence type="ECO:0000313" key="9">
    <source>
        <dbReference type="EMBL" id="SJZ34959.1"/>
    </source>
</evidence>
<evidence type="ECO:0000256" key="2">
    <source>
        <dbReference type="ARBA" id="ARBA00023235"/>
    </source>
</evidence>
<sequence>MSDSPARNASAAAQRGQVQVRAVTADEAGLRVDRWFQRHFPELGHGALQKLLRTGQVRLDGKRVEARDRVEPGQTVRLPPGVTASPAPQPKAQPRLSDKDAAEIQRLVIHRDAEVIALNKPPGLAVQGGTGTDKHVDGMLDALRFGYEERPRLVHRLDKDTSGLLLIARTGQAAKRLAEAFRDRETEKLYWAIVVGVPPRREGTIDLPLAKRPGARDRETMQVDHEQGQKALTHFRELDRAGKRAALLALWPRTGRTHQLRVHCAAIGCPILGDRKYGGEEALLSAVADARRLHLHARRIALPHPSGKGELVLEAELPPHFRRTVEALGFSTGSSGSVD</sequence>
<feature type="region of interest" description="Disordered" evidence="7">
    <location>
        <begin position="63"/>
        <end position="97"/>
    </location>
</feature>
<evidence type="ECO:0000256" key="6">
    <source>
        <dbReference type="RuleBase" id="RU362028"/>
    </source>
</evidence>
<dbReference type="Gene3D" id="3.30.2350.10">
    <property type="entry name" value="Pseudouridine synthase"/>
    <property type="match status" value="1"/>
</dbReference>
<proteinExistence type="inferred from homology"/>
<evidence type="ECO:0000256" key="5">
    <source>
        <dbReference type="PROSITE-ProRule" id="PRU00182"/>
    </source>
</evidence>
<dbReference type="EC" id="5.4.99.-" evidence="6"/>
<organism evidence="9 10">
    <name type="scientific">Enhydrobacter aerosaccus</name>
    <dbReference type="NCBI Taxonomy" id="225324"/>
    <lineage>
        <taxon>Bacteria</taxon>
        <taxon>Pseudomonadati</taxon>
        <taxon>Pseudomonadota</taxon>
        <taxon>Alphaproteobacteria</taxon>
        <taxon>Hyphomicrobiales</taxon>
        <taxon>Enhydrobacter</taxon>
    </lineage>
</organism>
<dbReference type="InterPro" id="IPR006224">
    <property type="entry name" value="PsdUridine_synth_RluA-like_CS"/>
</dbReference>
<gene>
    <name evidence="9" type="ORF">SAMN02745126_00561</name>
</gene>
<dbReference type="GO" id="GO:0003723">
    <property type="term" value="F:RNA binding"/>
    <property type="evidence" value="ECO:0007669"/>
    <property type="project" value="UniProtKB-KW"/>
</dbReference>
<dbReference type="NCBIfam" id="TIGR00005">
    <property type="entry name" value="rluA_subfam"/>
    <property type="match status" value="1"/>
</dbReference>
<name>A0A1T4JXX2_9HYPH</name>
<feature type="active site" evidence="4">
    <location>
        <position position="158"/>
    </location>
</feature>